<reference evidence="1 2" key="2">
    <citation type="journal article" date="2021" name="Microorganisms">
        <title>The Ever-Expanding Pseudomonas Genus: Description of 43 New Species and Partition of the Pseudomonas putida Group.</title>
        <authorList>
            <person name="Girard L."/>
            <person name="Lood C."/>
            <person name="Hofte M."/>
            <person name="Vandamme P."/>
            <person name="Rokni-Zadeh H."/>
            <person name="van Noort V."/>
            <person name="Lavigne R."/>
            <person name="De Mot R."/>
        </authorList>
    </citation>
    <scope>NUCLEOTIDE SEQUENCE [LARGE SCALE GENOMIC DNA]</scope>
    <source>
        <strain evidence="1 2">RW8P3</strain>
    </source>
</reference>
<dbReference type="EMBL" id="CP077093">
    <property type="protein sequence ID" value="QXI27233.1"/>
    <property type="molecule type" value="Genomic_DNA"/>
</dbReference>
<protein>
    <submittedName>
        <fullName evidence="1">Uncharacterized protein</fullName>
    </submittedName>
</protein>
<proteinExistence type="predicted"/>
<dbReference type="RefSeq" id="WP_186682198.1">
    <property type="nucleotide sequence ID" value="NZ_CP077093.1"/>
</dbReference>
<organism evidence="1 2">
    <name type="scientific">Pseudomonas vanderleydeniana</name>
    <dbReference type="NCBI Taxonomy" id="2745495"/>
    <lineage>
        <taxon>Bacteria</taxon>
        <taxon>Pseudomonadati</taxon>
        <taxon>Pseudomonadota</taxon>
        <taxon>Gammaproteobacteria</taxon>
        <taxon>Pseudomonadales</taxon>
        <taxon>Pseudomonadaceae</taxon>
        <taxon>Pseudomonas</taxon>
    </lineage>
</organism>
<dbReference type="AlphaFoldDB" id="A0A9E6PJ99"/>
<evidence type="ECO:0000313" key="2">
    <source>
        <dbReference type="Proteomes" id="UP000634530"/>
    </source>
</evidence>
<dbReference type="Proteomes" id="UP000634530">
    <property type="component" value="Chromosome"/>
</dbReference>
<evidence type="ECO:0000313" key="1">
    <source>
        <dbReference type="EMBL" id="QXI27233.1"/>
    </source>
</evidence>
<name>A0A9E6PJ99_9PSED</name>
<gene>
    <name evidence="1" type="ORF">HU752_025445</name>
</gene>
<reference evidence="1 2" key="1">
    <citation type="journal article" date="2020" name="Microorganisms">
        <title>Reliable Identification of Environmental Pseudomonas Isolates Using the rpoD Gene.</title>
        <authorList>
            <consortium name="The Broad Institute Genome Sequencing Platform"/>
            <person name="Girard L."/>
            <person name="Lood C."/>
            <person name="Rokni-Zadeh H."/>
            <person name="van Noort V."/>
            <person name="Lavigne R."/>
            <person name="De Mot R."/>
        </authorList>
    </citation>
    <scope>NUCLEOTIDE SEQUENCE [LARGE SCALE GENOMIC DNA]</scope>
    <source>
        <strain evidence="1 2">RW8P3</strain>
    </source>
</reference>
<dbReference type="KEGG" id="pvw:HU752_025445"/>
<sequence length="306" mass="33845">MSKRDKPVSGWFVNNPGPLGRAVQFSEGELDYYESYSVRVEGVFYTGLMTEAEQKKVIIPAQTFADWASRIELYGVSKGQQELVFYQEGIGVNKPGSPEWIWQPRPPHRSYVKFHTGSVSRYYIYYIQPLRGGYLRHSARVDVAQNTLADSLSGRVPNVTDAEGASVEMPSAGRVVFGSPDPNNYLTAVVFARGDTSAFEYYSASAAPEYPQMLFPGAEAIAPNIVKIGDMNGYPKTTISIYGSNTPGFGGLRLFSGKYEAEPGPDPAPSPNDYLEPVFLNANGVRIYALDSYQEEIVLFRREPLA</sequence>
<accession>A0A9E6PJ99</accession>
<keyword evidence="2" id="KW-1185">Reference proteome</keyword>